<organism evidence="8 9">
    <name type="scientific">Toxocara canis</name>
    <name type="common">Canine roundworm</name>
    <dbReference type="NCBI Taxonomy" id="6265"/>
    <lineage>
        <taxon>Eukaryota</taxon>
        <taxon>Metazoa</taxon>
        <taxon>Ecdysozoa</taxon>
        <taxon>Nematoda</taxon>
        <taxon>Chromadorea</taxon>
        <taxon>Rhabditida</taxon>
        <taxon>Spirurina</taxon>
        <taxon>Ascaridomorpha</taxon>
        <taxon>Ascaridoidea</taxon>
        <taxon>Toxocaridae</taxon>
        <taxon>Toxocara</taxon>
    </lineage>
</organism>
<keyword evidence="4 6" id="KW-1133">Transmembrane helix</keyword>
<evidence type="ECO:0000256" key="5">
    <source>
        <dbReference type="ARBA" id="ARBA00023136"/>
    </source>
</evidence>
<dbReference type="GO" id="GO:0016020">
    <property type="term" value="C:membrane"/>
    <property type="evidence" value="ECO:0007669"/>
    <property type="project" value="UniProtKB-SubCell"/>
</dbReference>
<dbReference type="PANTHER" id="PTHR12300:SF161">
    <property type="entry name" value="RECEPTOR EXPRESSION-ENHANCING PROTEIN"/>
    <property type="match status" value="1"/>
</dbReference>
<feature type="transmembrane region" description="Helical" evidence="6">
    <location>
        <begin position="36"/>
        <end position="52"/>
    </location>
</feature>
<evidence type="ECO:0000256" key="1">
    <source>
        <dbReference type="ARBA" id="ARBA00004141"/>
    </source>
</evidence>
<evidence type="ECO:0000313" key="8">
    <source>
        <dbReference type="Proteomes" id="UP000050794"/>
    </source>
</evidence>
<keyword evidence="8" id="KW-1185">Reference proteome</keyword>
<evidence type="ECO:0000256" key="4">
    <source>
        <dbReference type="ARBA" id="ARBA00022989"/>
    </source>
</evidence>
<reference evidence="9" key="1">
    <citation type="submission" date="2016-06" db="UniProtKB">
        <authorList>
            <consortium name="WormBaseParasite"/>
        </authorList>
    </citation>
    <scope>IDENTIFICATION</scope>
</reference>
<keyword evidence="5 6" id="KW-0472">Membrane</keyword>
<comment type="similarity">
    <text evidence="2 6">Belongs to the DP1 family.</text>
</comment>
<feature type="transmembrane region" description="Helical" evidence="6">
    <location>
        <begin position="58"/>
        <end position="80"/>
    </location>
</feature>
<proteinExistence type="inferred from homology"/>
<feature type="transmembrane region" description="Helical" evidence="6">
    <location>
        <begin position="12"/>
        <end position="29"/>
    </location>
</feature>
<evidence type="ECO:0000313" key="9">
    <source>
        <dbReference type="WBParaSite" id="TCNE_0001958801-mRNA-1"/>
    </source>
</evidence>
<reference evidence="7 8" key="2">
    <citation type="submission" date="2018-11" db="EMBL/GenBank/DDBJ databases">
        <authorList>
            <consortium name="Pathogen Informatics"/>
        </authorList>
    </citation>
    <scope>NUCLEOTIDE SEQUENCE [LARGE SCALE GENOMIC DNA]</scope>
</reference>
<protein>
    <recommendedName>
        <fullName evidence="6">Receptor expression-enhancing protein</fullName>
    </recommendedName>
</protein>
<evidence type="ECO:0000313" key="7">
    <source>
        <dbReference type="EMBL" id="VDM50905.1"/>
    </source>
</evidence>
<dbReference type="Pfam" id="PF03134">
    <property type="entry name" value="TB2_DP1_HVA22"/>
    <property type="match status" value="1"/>
</dbReference>
<dbReference type="PANTHER" id="PTHR12300">
    <property type="entry name" value="HVA22-LIKE PROTEINS"/>
    <property type="match status" value="1"/>
</dbReference>
<dbReference type="InterPro" id="IPR004345">
    <property type="entry name" value="TB2_DP1_HVA22"/>
</dbReference>
<dbReference type="AlphaFoldDB" id="A0A183VFR4"/>
<evidence type="ECO:0000256" key="3">
    <source>
        <dbReference type="ARBA" id="ARBA00022692"/>
    </source>
</evidence>
<keyword evidence="3 6" id="KW-0812">Transmembrane</keyword>
<comment type="subcellular location">
    <subcellularLocation>
        <location evidence="1 6">Membrane</location>
        <topology evidence="1 6">Multi-pass membrane protein</topology>
    </subcellularLocation>
</comment>
<sequence>MEMDSRYDVFLWLLYWMCFGMLSIADFYAKRIMNIVPLYWLFKTCILLYLMVPRTNAIHNLYVAIVIPAVAAIEDFIMNYDVKVNKRRRNTTVDEADV</sequence>
<accession>A0A183VFR4</accession>
<name>A0A183VFR4_TOXCA</name>
<gene>
    <name evidence="7" type="ORF">TCNE_LOCUS19584</name>
</gene>
<evidence type="ECO:0000256" key="6">
    <source>
        <dbReference type="RuleBase" id="RU362006"/>
    </source>
</evidence>
<evidence type="ECO:0000256" key="2">
    <source>
        <dbReference type="ARBA" id="ARBA00008573"/>
    </source>
</evidence>
<dbReference type="WBParaSite" id="TCNE_0001958801-mRNA-1">
    <property type="protein sequence ID" value="TCNE_0001958801-mRNA-1"/>
    <property type="gene ID" value="TCNE_0001958801"/>
</dbReference>
<dbReference type="Proteomes" id="UP000050794">
    <property type="component" value="Unassembled WGS sequence"/>
</dbReference>
<dbReference type="EMBL" id="UYWY01027147">
    <property type="protein sequence ID" value="VDM50905.1"/>
    <property type="molecule type" value="Genomic_DNA"/>
</dbReference>